<dbReference type="SUPFAM" id="SSF53474">
    <property type="entry name" value="alpha/beta-Hydrolases"/>
    <property type="match status" value="1"/>
</dbReference>
<dbReference type="VEuPathDB" id="FungiDB:CC1G_03423"/>
<evidence type="ECO:0000313" key="2">
    <source>
        <dbReference type="EMBL" id="EAU86212.1"/>
    </source>
</evidence>
<comment type="caution">
    <text evidence="2">The sequence shown here is derived from an EMBL/GenBank/DDBJ whole genome shotgun (WGS) entry which is preliminary data.</text>
</comment>
<dbReference type="InterPro" id="IPR000073">
    <property type="entry name" value="AB_hydrolase_1"/>
</dbReference>
<dbReference type="InterPro" id="IPR029058">
    <property type="entry name" value="AB_hydrolase_fold"/>
</dbReference>
<proteinExistence type="predicted"/>
<keyword evidence="3" id="KW-1185">Reference proteome</keyword>
<evidence type="ECO:0000313" key="3">
    <source>
        <dbReference type="Proteomes" id="UP000001861"/>
    </source>
</evidence>
<dbReference type="eggNOG" id="ENOG502SG5G">
    <property type="taxonomic scope" value="Eukaryota"/>
</dbReference>
<dbReference type="OrthoDB" id="408373at2759"/>
<organism evidence="2 3">
    <name type="scientific">Coprinopsis cinerea (strain Okayama-7 / 130 / ATCC MYA-4618 / FGSC 9003)</name>
    <name type="common">Inky cap fungus</name>
    <name type="synonym">Hormographiella aspergillata</name>
    <dbReference type="NCBI Taxonomy" id="240176"/>
    <lineage>
        <taxon>Eukaryota</taxon>
        <taxon>Fungi</taxon>
        <taxon>Dikarya</taxon>
        <taxon>Basidiomycota</taxon>
        <taxon>Agaricomycotina</taxon>
        <taxon>Agaricomycetes</taxon>
        <taxon>Agaricomycetidae</taxon>
        <taxon>Agaricales</taxon>
        <taxon>Agaricineae</taxon>
        <taxon>Psathyrellaceae</taxon>
        <taxon>Coprinopsis</taxon>
    </lineage>
</organism>
<feature type="domain" description="AB hydrolase-1" evidence="1">
    <location>
        <begin position="36"/>
        <end position="275"/>
    </location>
</feature>
<gene>
    <name evidence="2" type="ORF">CC1G_03423</name>
</gene>
<dbReference type="Gene3D" id="3.40.50.1820">
    <property type="entry name" value="alpha/beta hydrolase"/>
    <property type="match status" value="1"/>
</dbReference>
<reference evidence="2 3" key="1">
    <citation type="journal article" date="2010" name="Proc. Natl. Acad. Sci. U.S.A.">
        <title>Insights into evolution of multicellular fungi from the assembled chromosomes of the mushroom Coprinopsis cinerea (Coprinus cinereus).</title>
        <authorList>
            <person name="Stajich J.E."/>
            <person name="Wilke S.K."/>
            <person name="Ahren D."/>
            <person name="Au C.H."/>
            <person name="Birren B.W."/>
            <person name="Borodovsky M."/>
            <person name="Burns C."/>
            <person name="Canback B."/>
            <person name="Casselton L.A."/>
            <person name="Cheng C.K."/>
            <person name="Deng J."/>
            <person name="Dietrich F.S."/>
            <person name="Fargo D.C."/>
            <person name="Farman M.L."/>
            <person name="Gathman A.C."/>
            <person name="Goldberg J."/>
            <person name="Guigo R."/>
            <person name="Hoegger P.J."/>
            <person name="Hooker J.B."/>
            <person name="Huggins A."/>
            <person name="James T.Y."/>
            <person name="Kamada T."/>
            <person name="Kilaru S."/>
            <person name="Kodira C."/>
            <person name="Kues U."/>
            <person name="Kupfer D."/>
            <person name="Kwan H.S."/>
            <person name="Lomsadze A."/>
            <person name="Li W."/>
            <person name="Lilly W.W."/>
            <person name="Ma L.J."/>
            <person name="Mackey A.J."/>
            <person name="Manning G."/>
            <person name="Martin F."/>
            <person name="Muraguchi H."/>
            <person name="Natvig D.O."/>
            <person name="Palmerini H."/>
            <person name="Ramesh M.A."/>
            <person name="Rehmeyer C.J."/>
            <person name="Roe B.A."/>
            <person name="Shenoy N."/>
            <person name="Stanke M."/>
            <person name="Ter-Hovhannisyan V."/>
            <person name="Tunlid A."/>
            <person name="Velagapudi R."/>
            <person name="Vision T.J."/>
            <person name="Zeng Q."/>
            <person name="Zolan M.E."/>
            <person name="Pukkila P.J."/>
        </authorList>
    </citation>
    <scope>NUCLEOTIDE SEQUENCE [LARGE SCALE GENOMIC DNA]</scope>
    <source>
        <strain evidence="3">Okayama-7 / 130 / ATCC MYA-4618 / FGSC 9003</strain>
    </source>
</reference>
<dbReference type="InterPro" id="IPR050228">
    <property type="entry name" value="Carboxylesterase_BioH"/>
</dbReference>
<sequence>MYLTPTLEGIPTVEAYVSSSDGLQIYATAVGHNHLPSLVFVHGLACSALIWASLFQNKDLLKHFFLVAYDMRGHGRSGKPSTAEGHLSSLYADDFAAVVKEFKLNTPIFVGWSLGATVAADIFTHLGPDAISAIIYTAPVPYMYGSVVDEVSTDAVVALRPGLLSRNDTAAAFASRIAFVNSFLQEPDKVPTKTLWSWVGATIVIPPDVFQSILLREQDPSALLEAGRSGFPALLITGGKDQDIVGEKVKVVLKPDFPRLETFDIPEGGHAMFYEFEEEYVREIIRFASSVFRIRSRPVGKA</sequence>
<dbReference type="RefSeq" id="XP_001835641.1">
    <property type="nucleotide sequence ID" value="XM_001835589.1"/>
</dbReference>
<protein>
    <recommendedName>
        <fullName evidence="1">AB hydrolase-1 domain-containing protein</fullName>
    </recommendedName>
</protein>
<dbReference type="PANTHER" id="PTHR43194">
    <property type="entry name" value="HYDROLASE ALPHA/BETA FOLD FAMILY"/>
    <property type="match status" value="1"/>
</dbReference>
<dbReference type="PANTHER" id="PTHR43194:SF2">
    <property type="entry name" value="PEROXISOMAL MEMBRANE PROTEIN LPX1"/>
    <property type="match status" value="1"/>
</dbReference>
<dbReference type="EMBL" id="AACS02000008">
    <property type="protein sequence ID" value="EAU86212.1"/>
    <property type="molecule type" value="Genomic_DNA"/>
</dbReference>
<evidence type="ECO:0000259" key="1">
    <source>
        <dbReference type="Pfam" id="PF00561"/>
    </source>
</evidence>
<dbReference type="Proteomes" id="UP000001861">
    <property type="component" value="Unassembled WGS sequence"/>
</dbReference>
<accession>A8NQP0</accession>
<dbReference type="Pfam" id="PF00561">
    <property type="entry name" value="Abhydrolase_1"/>
    <property type="match status" value="1"/>
</dbReference>
<dbReference type="AlphaFoldDB" id="A8NQP0"/>
<dbReference type="GeneID" id="6012176"/>
<dbReference type="OMA" id="RPYFKNM"/>
<dbReference type="InParanoid" id="A8NQP0"/>
<dbReference type="KEGG" id="cci:CC1G_03423"/>
<name>A8NQP0_COPC7</name>